<evidence type="ECO:0000256" key="1">
    <source>
        <dbReference type="ARBA" id="ARBA00022737"/>
    </source>
</evidence>
<dbReference type="PANTHER" id="PTHR32134">
    <property type="entry name" value="FNIP REPEAT-CONTAINING PROTEIN"/>
    <property type="match status" value="1"/>
</dbReference>
<keyword evidence="3" id="KW-1185">Reference proteome</keyword>
<keyword evidence="1" id="KW-0677">Repeat</keyword>
<evidence type="ECO:0000313" key="3">
    <source>
        <dbReference type="Proteomes" id="UP000695562"/>
    </source>
</evidence>
<comment type="caution">
    <text evidence="2">The sequence shown here is derived from an EMBL/GenBank/DDBJ whole genome shotgun (WGS) entry which is preliminary data.</text>
</comment>
<dbReference type="OrthoDB" id="24277at2759"/>
<dbReference type="InterPro" id="IPR051251">
    <property type="entry name" value="STK_FNIP-Repeat"/>
</dbReference>
<dbReference type="PANTHER" id="PTHR32134:SF169">
    <property type="entry name" value="FNIP REPEAT-CONTAINING PROTEIN-RELATED"/>
    <property type="match status" value="1"/>
</dbReference>
<sequence>MDTLFYALWRNKYLNDRVRLKRFENQKFTIDCSYLEENYRHLLTLYSAKNNNSSGDRDCNVSIELICSDADQFARFVRFEHRHLIDCLDLTIKGIDVNLFHSGALLHITKLTLHLDKFEKTRFDIPQQVTDLTIRGGDFEIINLPSGLKRLDADFYPVNLNTLPSGLTSLSVRQDILTLPNVFPPSLSTLYLVWGTIEGQPACQFPDSLTDLLMTFYIDELPTFNVPYTGKDFPNAALIIGDPAEVEHLELYPWVSVILFDEGFHNQRLDYKQIKSIVDYNGSQGLLIPGHLPPQLESFTSIFYHQSLTSGLFKNLKLLDLSDFDQPLAVGVLPNTLTNLQIPSFAQAIDQPDIIPNSVTKLSLKDILLVSPGALPSSITDLQLYSFTISPTTVNVIPNRVKTFGFGISPLNLTKGLSSPVQLPSSITDLNIYLQTLGSIKSLLRLPSALKSVTLSNVEIEKDLIPNGCYYLSTNYNKPISDDALPLSLKKLKLDLPYDHSEVVHVPPSVDVLIVSLKNLRFNRDVVVKELGVLRLMKKHIMEMKETDIDIRETILKKNLFLFTNFFCNMGRVFKNIIKKVCFFLPIQ</sequence>
<dbReference type="EMBL" id="AJWJ01000024">
    <property type="protein sequence ID" value="KAF2077605.1"/>
    <property type="molecule type" value="Genomic_DNA"/>
</dbReference>
<accession>A0A8J4Q2N4</accession>
<organism evidence="2 3">
    <name type="scientific">Polysphondylium violaceum</name>
    <dbReference type="NCBI Taxonomy" id="133409"/>
    <lineage>
        <taxon>Eukaryota</taxon>
        <taxon>Amoebozoa</taxon>
        <taxon>Evosea</taxon>
        <taxon>Eumycetozoa</taxon>
        <taxon>Dictyostelia</taxon>
        <taxon>Dictyosteliales</taxon>
        <taxon>Dictyosteliaceae</taxon>
        <taxon>Polysphondylium</taxon>
    </lineage>
</organism>
<dbReference type="Pfam" id="PF05725">
    <property type="entry name" value="FNIP"/>
    <property type="match status" value="2"/>
</dbReference>
<reference evidence="2" key="1">
    <citation type="submission" date="2020-01" db="EMBL/GenBank/DDBJ databases">
        <title>Development of genomics and gene disruption for Polysphondylium violaceum indicates a role for the polyketide synthase stlB in stalk morphogenesis.</title>
        <authorList>
            <person name="Narita B."/>
            <person name="Kawabe Y."/>
            <person name="Kin K."/>
            <person name="Saito T."/>
            <person name="Gibbs R."/>
            <person name="Kuspa A."/>
            <person name="Muzny D."/>
            <person name="Queller D."/>
            <person name="Richards S."/>
            <person name="Strassman J."/>
            <person name="Sucgang R."/>
            <person name="Worley K."/>
            <person name="Schaap P."/>
        </authorList>
    </citation>
    <scope>NUCLEOTIDE SEQUENCE</scope>
    <source>
        <strain evidence="2">QSvi11</strain>
    </source>
</reference>
<protein>
    <recommendedName>
        <fullName evidence="4">FNIP repeat-containing protein</fullName>
    </recommendedName>
</protein>
<name>A0A8J4Q2N4_9MYCE</name>
<proteinExistence type="predicted"/>
<dbReference type="AlphaFoldDB" id="A0A8J4Q2N4"/>
<evidence type="ECO:0008006" key="4">
    <source>
        <dbReference type="Google" id="ProtNLM"/>
    </source>
</evidence>
<gene>
    <name evidence="2" type="ORF">CYY_001068</name>
</gene>
<dbReference type="InterPro" id="IPR008615">
    <property type="entry name" value="FNIP"/>
</dbReference>
<dbReference type="Proteomes" id="UP000695562">
    <property type="component" value="Unassembled WGS sequence"/>
</dbReference>
<evidence type="ECO:0000313" key="2">
    <source>
        <dbReference type="EMBL" id="KAF2077605.1"/>
    </source>
</evidence>